<dbReference type="SUPFAM" id="SSF50475">
    <property type="entry name" value="FMN-binding split barrel"/>
    <property type="match status" value="1"/>
</dbReference>
<dbReference type="GO" id="GO:0005829">
    <property type="term" value="C:cytosol"/>
    <property type="evidence" value="ECO:0007669"/>
    <property type="project" value="TreeGrafter"/>
</dbReference>
<keyword evidence="1" id="KW-0560">Oxidoreductase</keyword>
<keyword evidence="4" id="KW-1185">Reference proteome</keyword>
<evidence type="ECO:0000259" key="2">
    <source>
        <dbReference type="Pfam" id="PF01243"/>
    </source>
</evidence>
<dbReference type="AlphaFoldDB" id="A0A841B370"/>
<name>A0A841B370_9PSEU</name>
<accession>A0A841B370</accession>
<dbReference type="InterPro" id="IPR052019">
    <property type="entry name" value="F420H2_bilvrd_red/Heme_oxyg"/>
</dbReference>
<reference evidence="3 4" key="1">
    <citation type="submission" date="2020-08" db="EMBL/GenBank/DDBJ databases">
        <title>Sequencing the genomes of 1000 actinobacteria strains.</title>
        <authorList>
            <person name="Klenk H.-P."/>
        </authorList>
    </citation>
    <scope>NUCLEOTIDE SEQUENCE [LARGE SCALE GENOMIC DNA]</scope>
    <source>
        <strain evidence="3 4">DSM 45272</strain>
    </source>
</reference>
<comment type="caution">
    <text evidence="3">The sequence shown here is derived from an EMBL/GenBank/DDBJ whole genome shotgun (WGS) entry which is preliminary data.</text>
</comment>
<dbReference type="InterPro" id="IPR012349">
    <property type="entry name" value="Split_barrel_FMN-bd"/>
</dbReference>
<feature type="domain" description="Pyridoxamine 5'-phosphate oxidase N-terminal" evidence="2">
    <location>
        <begin position="6"/>
        <end position="126"/>
    </location>
</feature>
<dbReference type="Gene3D" id="2.30.110.10">
    <property type="entry name" value="Electron Transport, Fmn-binding Protein, Chain A"/>
    <property type="match status" value="1"/>
</dbReference>
<gene>
    <name evidence="3" type="ORF">HDA45_003468</name>
</gene>
<evidence type="ECO:0000256" key="1">
    <source>
        <dbReference type="ARBA" id="ARBA00023002"/>
    </source>
</evidence>
<dbReference type="Proteomes" id="UP000580861">
    <property type="component" value="Unassembled WGS sequence"/>
</dbReference>
<dbReference type="GO" id="GO:0016627">
    <property type="term" value="F:oxidoreductase activity, acting on the CH-CH group of donors"/>
    <property type="evidence" value="ECO:0007669"/>
    <property type="project" value="TreeGrafter"/>
</dbReference>
<dbReference type="Pfam" id="PF01243">
    <property type="entry name" value="PNPOx_N"/>
    <property type="match status" value="1"/>
</dbReference>
<evidence type="ECO:0000313" key="3">
    <source>
        <dbReference type="EMBL" id="MBB5853381.1"/>
    </source>
</evidence>
<evidence type="ECO:0000313" key="4">
    <source>
        <dbReference type="Proteomes" id="UP000580861"/>
    </source>
</evidence>
<dbReference type="PANTHER" id="PTHR35176:SF6">
    <property type="entry name" value="HEME OXYGENASE HI_0854-RELATED"/>
    <property type="match status" value="1"/>
</dbReference>
<proteinExistence type="predicted"/>
<dbReference type="RefSeq" id="WP_184896566.1">
    <property type="nucleotide sequence ID" value="NZ_JACHMX010000001.1"/>
</dbReference>
<dbReference type="InterPro" id="IPR011576">
    <property type="entry name" value="Pyridox_Oxase_N"/>
</dbReference>
<dbReference type="InterPro" id="IPR019920">
    <property type="entry name" value="F420-binding_dom_put"/>
</dbReference>
<dbReference type="GO" id="GO:0070967">
    <property type="term" value="F:coenzyme F420 binding"/>
    <property type="evidence" value="ECO:0007669"/>
    <property type="project" value="TreeGrafter"/>
</dbReference>
<sequence length="131" mass="14353">MAVTLPEPVRALVDGKNFATVATLDADGGPQTSVIWVGLEDGDLVFSATEDRLKVRNLRRDPRASVSITDAENPYRHTQLRGTVTITADPDKTLPKTLSHKYLGQDPPAEGPEVERVIVRLRVDRIAGNVR</sequence>
<protein>
    <submittedName>
        <fullName evidence="3">PPOX class probable F420-dependent enzyme</fullName>
    </submittedName>
</protein>
<dbReference type="NCBIfam" id="TIGR03618">
    <property type="entry name" value="Rv1155_F420"/>
    <property type="match status" value="1"/>
</dbReference>
<organism evidence="3 4">
    <name type="scientific">Amycolatopsis umgeniensis</name>
    <dbReference type="NCBI Taxonomy" id="336628"/>
    <lineage>
        <taxon>Bacteria</taxon>
        <taxon>Bacillati</taxon>
        <taxon>Actinomycetota</taxon>
        <taxon>Actinomycetes</taxon>
        <taxon>Pseudonocardiales</taxon>
        <taxon>Pseudonocardiaceae</taxon>
        <taxon>Amycolatopsis</taxon>
    </lineage>
</organism>
<dbReference type="PANTHER" id="PTHR35176">
    <property type="entry name" value="HEME OXYGENASE HI_0854-RELATED"/>
    <property type="match status" value="1"/>
</dbReference>
<dbReference type="EMBL" id="JACHMX010000001">
    <property type="protein sequence ID" value="MBB5853381.1"/>
    <property type="molecule type" value="Genomic_DNA"/>
</dbReference>